<proteinExistence type="predicted"/>
<dbReference type="Gene3D" id="1.10.510.10">
    <property type="entry name" value="Transferase(Phosphotransferase) domain 1"/>
    <property type="match status" value="1"/>
</dbReference>
<keyword evidence="2" id="KW-1185">Reference proteome</keyword>
<dbReference type="EMBL" id="PQFF01000130">
    <property type="protein sequence ID" value="RHZ80175.1"/>
    <property type="molecule type" value="Genomic_DNA"/>
</dbReference>
<accession>A0A397IVY5</accession>
<comment type="caution">
    <text evidence="1">The sequence shown here is derived from an EMBL/GenBank/DDBJ whole genome shotgun (WGS) entry which is preliminary data.</text>
</comment>
<evidence type="ECO:0008006" key="3">
    <source>
        <dbReference type="Google" id="ProtNLM"/>
    </source>
</evidence>
<dbReference type="OrthoDB" id="2414060at2759"/>
<dbReference type="AlphaFoldDB" id="A0A397IVY5"/>
<dbReference type="Proteomes" id="UP000266861">
    <property type="component" value="Unassembled WGS sequence"/>
</dbReference>
<sequence length="110" mass="12981">MNRCLGVDAEKLKTHYANDRWCRSCNSSGNIIIDKFIQDAQLNANYCDKVIEWIPYDRFQDIKEMVKGGFGTIYRAKWIDGRRGVWNIENQQWKRYGQTEVILKSLMALE</sequence>
<gene>
    <name evidence="1" type="ORF">Glove_139g21</name>
</gene>
<evidence type="ECO:0000313" key="1">
    <source>
        <dbReference type="EMBL" id="RHZ80175.1"/>
    </source>
</evidence>
<name>A0A397IVY5_9GLOM</name>
<reference evidence="1 2" key="1">
    <citation type="submission" date="2018-08" db="EMBL/GenBank/DDBJ databases">
        <title>Genome and evolution of the arbuscular mycorrhizal fungus Diversispora epigaea (formerly Glomus versiforme) and its bacterial endosymbionts.</title>
        <authorList>
            <person name="Sun X."/>
            <person name="Fei Z."/>
            <person name="Harrison M."/>
        </authorList>
    </citation>
    <scope>NUCLEOTIDE SEQUENCE [LARGE SCALE GENOMIC DNA]</scope>
    <source>
        <strain evidence="1 2">IT104</strain>
    </source>
</reference>
<evidence type="ECO:0000313" key="2">
    <source>
        <dbReference type="Proteomes" id="UP000266861"/>
    </source>
</evidence>
<protein>
    <recommendedName>
        <fullName evidence="3">Protein kinase domain-containing protein</fullName>
    </recommendedName>
</protein>
<organism evidence="1 2">
    <name type="scientific">Diversispora epigaea</name>
    <dbReference type="NCBI Taxonomy" id="1348612"/>
    <lineage>
        <taxon>Eukaryota</taxon>
        <taxon>Fungi</taxon>
        <taxon>Fungi incertae sedis</taxon>
        <taxon>Mucoromycota</taxon>
        <taxon>Glomeromycotina</taxon>
        <taxon>Glomeromycetes</taxon>
        <taxon>Diversisporales</taxon>
        <taxon>Diversisporaceae</taxon>
        <taxon>Diversispora</taxon>
    </lineage>
</organism>